<sequence>MLVQVASKWEKVEHWLKQTDDSQWVKIQATGDSNGIPVTAANILELTLKCEWSEIEDMSELLYAQQGTMFPYGLEIGWGDPNKAYREGNSSEAGVYFFNAYKIERMESLAE</sequence>
<dbReference type="EMBL" id="JACJPW010000001">
    <property type="protein sequence ID" value="MBD2179693.1"/>
    <property type="molecule type" value="Genomic_DNA"/>
</dbReference>
<dbReference type="AlphaFoldDB" id="A0A926ZE47"/>
<reference evidence="1" key="2">
    <citation type="submission" date="2020-08" db="EMBL/GenBank/DDBJ databases">
        <authorList>
            <person name="Chen M."/>
            <person name="Teng W."/>
            <person name="Zhao L."/>
            <person name="Hu C."/>
            <person name="Zhou Y."/>
            <person name="Han B."/>
            <person name="Song L."/>
            <person name="Shu W."/>
        </authorList>
    </citation>
    <scope>NUCLEOTIDE SEQUENCE</scope>
    <source>
        <strain evidence="1">FACHB-1375</strain>
    </source>
</reference>
<evidence type="ECO:0000313" key="1">
    <source>
        <dbReference type="EMBL" id="MBD2179693.1"/>
    </source>
</evidence>
<proteinExistence type="predicted"/>
<accession>A0A926ZE47</accession>
<name>A0A926ZE47_9CYAN</name>
<reference evidence="1" key="1">
    <citation type="journal article" date="2015" name="ISME J.">
        <title>Draft Genome Sequence of Streptomyces incarnatus NRRL8089, which Produces the Nucleoside Antibiotic Sinefungin.</title>
        <authorList>
            <person name="Oshima K."/>
            <person name="Hattori M."/>
            <person name="Shimizu H."/>
            <person name="Fukuda K."/>
            <person name="Nemoto M."/>
            <person name="Inagaki K."/>
            <person name="Tamura T."/>
        </authorList>
    </citation>
    <scope>NUCLEOTIDE SEQUENCE</scope>
    <source>
        <strain evidence="1">FACHB-1375</strain>
    </source>
</reference>
<dbReference type="RefSeq" id="WP_190461106.1">
    <property type="nucleotide sequence ID" value="NZ_JACJPW010000001.1"/>
</dbReference>
<comment type="caution">
    <text evidence="1">The sequence shown here is derived from an EMBL/GenBank/DDBJ whole genome shotgun (WGS) entry which is preliminary data.</text>
</comment>
<dbReference type="Proteomes" id="UP000641646">
    <property type="component" value="Unassembled WGS sequence"/>
</dbReference>
<organism evidence="1 2">
    <name type="scientific">Aerosakkonema funiforme FACHB-1375</name>
    <dbReference type="NCBI Taxonomy" id="2949571"/>
    <lineage>
        <taxon>Bacteria</taxon>
        <taxon>Bacillati</taxon>
        <taxon>Cyanobacteriota</taxon>
        <taxon>Cyanophyceae</taxon>
        <taxon>Oscillatoriophycideae</taxon>
        <taxon>Aerosakkonematales</taxon>
        <taxon>Aerosakkonemataceae</taxon>
        <taxon>Aerosakkonema</taxon>
    </lineage>
</organism>
<keyword evidence="2" id="KW-1185">Reference proteome</keyword>
<protein>
    <submittedName>
        <fullName evidence="1">Uncharacterized protein</fullName>
    </submittedName>
</protein>
<evidence type="ECO:0000313" key="2">
    <source>
        <dbReference type="Proteomes" id="UP000641646"/>
    </source>
</evidence>
<gene>
    <name evidence="1" type="ORF">H6G03_00965</name>
</gene>